<organism evidence="3 4">
    <name type="scientific">Candidatus Kurthia intestinigallinarum</name>
    <dbReference type="NCBI Taxonomy" id="1562256"/>
    <lineage>
        <taxon>Bacteria</taxon>
        <taxon>Bacillati</taxon>
        <taxon>Bacillota</taxon>
        <taxon>Bacilli</taxon>
        <taxon>Bacillales</taxon>
        <taxon>Caryophanaceae</taxon>
        <taxon>Kurthia</taxon>
    </lineage>
</organism>
<dbReference type="RefSeq" id="WP_020189653.1">
    <property type="nucleotide sequence ID" value="NZ_JTFC01000031.1"/>
</dbReference>
<comment type="similarity">
    <text evidence="1 2">Belongs to the UPF0178 family.</text>
</comment>
<gene>
    <name evidence="3" type="ORF">QI30_09365</name>
</gene>
<evidence type="ECO:0000313" key="4">
    <source>
        <dbReference type="Proteomes" id="UP000288623"/>
    </source>
</evidence>
<accession>A0A433RSL2</accession>
<dbReference type="PANTHER" id="PTHR35146">
    <property type="entry name" value="UPF0178 PROTEIN YAII"/>
    <property type="match status" value="1"/>
</dbReference>
<evidence type="ECO:0000313" key="3">
    <source>
        <dbReference type="EMBL" id="RUS55152.1"/>
    </source>
</evidence>
<keyword evidence="4" id="KW-1185">Reference proteome</keyword>
<dbReference type="HAMAP" id="MF_00489">
    <property type="entry name" value="UPF0178"/>
    <property type="match status" value="1"/>
</dbReference>
<dbReference type="EMBL" id="JTFC01000031">
    <property type="protein sequence ID" value="RUS55152.1"/>
    <property type="molecule type" value="Genomic_DNA"/>
</dbReference>
<dbReference type="Proteomes" id="UP000288623">
    <property type="component" value="Unassembled WGS sequence"/>
</dbReference>
<dbReference type="AlphaFoldDB" id="A0A433RSL2"/>
<reference evidence="3 4" key="1">
    <citation type="submission" date="2014-11" db="EMBL/GenBank/DDBJ databases">
        <title>Genome sequence and analysis of novel Kurthia sp.</title>
        <authorList>
            <person name="Lawson J.N."/>
            <person name="Gonzalez J.E."/>
            <person name="Rinauldi L."/>
            <person name="Xuan Z."/>
            <person name="Firman A."/>
            <person name="Shaddox L."/>
            <person name="Trudeau A."/>
            <person name="Shah S."/>
            <person name="Reiman D."/>
        </authorList>
    </citation>
    <scope>NUCLEOTIDE SEQUENCE [LARGE SCALE GENOMIC DNA]</scope>
    <source>
        <strain evidence="3 4">3B1D</strain>
    </source>
</reference>
<sequence length="152" mass="16999">MPKICIDADGCPVVSETIAVAQDLEMDVVIFCDTSHEIVREGATTVTVSKGNDSADFALVNKIQKGDIVVTQDYGLATMVLAKNGFCIDQNGREYTHQNIDSLLNIRHVSKKIRQNGGRLKGPKKRAKDANKMYEMKFRQFCERILFIDKSD</sequence>
<dbReference type="PANTHER" id="PTHR35146:SF1">
    <property type="entry name" value="UPF0178 PROTEIN YAII"/>
    <property type="match status" value="1"/>
</dbReference>
<dbReference type="Pfam" id="PF02639">
    <property type="entry name" value="DUF188"/>
    <property type="match status" value="1"/>
</dbReference>
<protein>
    <recommendedName>
        <fullName evidence="2">UPF0178 protein QI30_09365</fullName>
    </recommendedName>
</protein>
<proteinExistence type="inferred from homology"/>
<evidence type="ECO:0000256" key="2">
    <source>
        <dbReference type="HAMAP-Rule" id="MF_00489"/>
    </source>
</evidence>
<name>A0A433RSL2_9BACL</name>
<evidence type="ECO:0000256" key="1">
    <source>
        <dbReference type="ARBA" id="ARBA00008522"/>
    </source>
</evidence>
<comment type="caution">
    <text evidence="3">The sequence shown here is derived from an EMBL/GenBank/DDBJ whole genome shotgun (WGS) entry which is preliminary data.</text>
</comment>
<dbReference type="InterPro" id="IPR003791">
    <property type="entry name" value="UPF0178"/>
</dbReference>
<dbReference type="OrthoDB" id="9798918at2"/>